<dbReference type="InterPro" id="IPR013024">
    <property type="entry name" value="GGCT-like"/>
</dbReference>
<dbReference type="Pfam" id="PF04752">
    <property type="entry name" value="ChaC"/>
    <property type="match status" value="1"/>
</dbReference>
<protein>
    <recommendedName>
        <fullName evidence="1">glutathione-specific gamma-glutamylcyclotransferase</fullName>
        <ecNumber evidence="1">4.3.2.7</ecNumber>
    </recommendedName>
</protein>
<dbReference type="InterPro" id="IPR006840">
    <property type="entry name" value="ChaC"/>
</dbReference>
<dbReference type="EMBL" id="CP019124">
    <property type="protein sequence ID" value="APX89258.1"/>
    <property type="molecule type" value="Genomic_DNA"/>
</dbReference>
<keyword evidence="4" id="KW-1185">Reference proteome</keyword>
<dbReference type="PANTHER" id="PTHR12192">
    <property type="entry name" value="CATION TRANSPORT PROTEIN CHAC-RELATED"/>
    <property type="match status" value="1"/>
</dbReference>
<keyword evidence="2" id="KW-0456">Lyase</keyword>
<dbReference type="RefSeq" id="WP_076979281.1">
    <property type="nucleotide sequence ID" value="NZ_CP019124.1"/>
</dbReference>
<proteinExistence type="predicted"/>
<evidence type="ECO:0000256" key="2">
    <source>
        <dbReference type="ARBA" id="ARBA00023239"/>
    </source>
</evidence>
<dbReference type="STRING" id="1267768.BV394_05610"/>
<dbReference type="SUPFAM" id="SSF110857">
    <property type="entry name" value="Gamma-glutamyl cyclotransferase-like"/>
    <property type="match status" value="1"/>
</dbReference>
<dbReference type="GO" id="GO:0005737">
    <property type="term" value="C:cytoplasm"/>
    <property type="evidence" value="ECO:0007669"/>
    <property type="project" value="TreeGrafter"/>
</dbReference>
<evidence type="ECO:0000256" key="1">
    <source>
        <dbReference type="ARBA" id="ARBA00012344"/>
    </source>
</evidence>
<name>A0A1U7DHA0_9RHOB</name>
<reference evidence="3 4" key="1">
    <citation type="submission" date="2017-01" db="EMBL/GenBank/DDBJ databases">
        <title>Genomic analysis of Xuhuaishuia manganoxidans DY6-4.</title>
        <authorList>
            <person name="Wang X."/>
        </authorList>
    </citation>
    <scope>NUCLEOTIDE SEQUENCE [LARGE SCALE GENOMIC DNA]</scope>
    <source>
        <strain evidence="3 4">DY6-4</strain>
    </source>
</reference>
<gene>
    <name evidence="3" type="ORF">BV394_05610</name>
</gene>
<dbReference type="Proteomes" id="UP000187266">
    <property type="component" value="Chromosome"/>
</dbReference>
<dbReference type="CDD" id="cd06661">
    <property type="entry name" value="GGCT_like"/>
    <property type="match status" value="1"/>
</dbReference>
<accession>A0A1U7DHA0</accession>
<dbReference type="GO" id="GO:0061928">
    <property type="term" value="F:glutathione specific gamma-glutamylcyclotransferase activity"/>
    <property type="evidence" value="ECO:0007669"/>
    <property type="project" value="UniProtKB-EC"/>
</dbReference>
<dbReference type="InterPro" id="IPR036568">
    <property type="entry name" value="GGCT-like_sf"/>
</dbReference>
<organism evidence="3 4">
    <name type="scientific">Brevirhabdus pacifica</name>
    <dbReference type="NCBI Taxonomy" id="1267768"/>
    <lineage>
        <taxon>Bacteria</taxon>
        <taxon>Pseudomonadati</taxon>
        <taxon>Pseudomonadota</taxon>
        <taxon>Alphaproteobacteria</taxon>
        <taxon>Rhodobacterales</taxon>
        <taxon>Paracoccaceae</taxon>
        <taxon>Brevirhabdus</taxon>
    </lineage>
</organism>
<accession>A0A2M9DEB5</accession>
<dbReference type="PANTHER" id="PTHR12192:SF2">
    <property type="entry name" value="GLUTATHIONE-SPECIFIC GAMMA-GLUTAMYLCYCLOTRANSFERASE 2"/>
    <property type="match status" value="1"/>
</dbReference>
<dbReference type="AlphaFoldDB" id="A0A1U7DHA0"/>
<dbReference type="GO" id="GO:0006751">
    <property type="term" value="P:glutathione catabolic process"/>
    <property type="evidence" value="ECO:0007669"/>
    <property type="project" value="InterPro"/>
</dbReference>
<evidence type="ECO:0000313" key="4">
    <source>
        <dbReference type="Proteomes" id="UP000187266"/>
    </source>
</evidence>
<dbReference type="EC" id="4.3.2.7" evidence="1"/>
<sequence length="179" mass="20051">MQSPVWVFGYGSLMWNPEFPVLARQIARLEGYHRSFCMRSVHHRGTAEEPGLVLALDRQEGAHCDGVAFLMDDHGLEASLAALRARELVSAAYLETVQPLTLRDGRQVEALTYVIDPDHVQYCGGLPLEEQAHIIARARGQRGPNTEYLHNTASHLAELQLTDPELDWLARRVRELSAA</sequence>
<dbReference type="Gene3D" id="3.10.490.10">
    <property type="entry name" value="Gamma-glutamyl cyclotransferase-like"/>
    <property type="match status" value="1"/>
</dbReference>
<evidence type="ECO:0000313" key="3">
    <source>
        <dbReference type="EMBL" id="APX89258.1"/>
    </source>
</evidence>